<feature type="domain" description="Aminotransferase class I/classII large" evidence="3">
    <location>
        <begin position="47"/>
        <end position="332"/>
    </location>
</feature>
<dbReference type="RefSeq" id="WP_114839256.1">
    <property type="nucleotide sequence ID" value="NZ_CP031217.1"/>
</dbReference>
<keyword evidence="5" id="KW-0808">Transferase</keyword>
<evidence type="ECO:0000313" key="4">
    <source>
        <dbReference type="EMBL" id="AXH12427.1"/>
    </source>
</evidence>
<dbReference type="KEGG" id="hbv:ABIV_1432"/>
<evidence type="ECO:0000313" key="6">
    <source>
        <dbReference type="Proteomes" id="UP000253850"/>
    </source>
</evidence>
<dbReference type="SUPFAM" id="SSF53383">
    <property type="entry name" value="PLP-dependent transferases"/>
    <property type="match status" value="1"/>
</dbReference>
<dbReference type="GO" id="GO:0008483">
    <property type="term" value="F:transaminase activity"/>
    <property type="evidence" value="ECO:0007669"/>
    <property type="project" value="UniProtKB-KW"/>
</dbReference>
<comment type="cofactor">
    <cofactor evidence="1">
        <name>pyridoxal 5'-phosphate</name>
        <dbReference type="ChEBI" id="CHEBI:597326"/>
    </cofactor>
</comment>
<dbReference type="Pfam" id="PF00155">
    <property type="entry name" value="Aminotran_1_2"/>
    <property type="match status" value="1"/>
</dbReference>
<evidence type="ECO:0000256" key="2">
    <source>
        <dbReference type="ARBA" id="ARBA00022898"/>
    </source>
</evidence>
<dbReference type="GO" id="GO:0048472">
    <property type="term" value="F:threonine-phosphate decarboxylase activity"/>
    <property type="evidence" value="ECO:0007669"/>
    <property type="project" value="UniProtKB-EC"/>
</dbReference>
<dbReference type="CDD" id="cd00609">
    <property type="entry name" value="AAT_like"/>
    <property type="match status" value="1"/>
</dbReference>
<proteinExistence type="predicted"/>
<dbReference type="PANTHER" id="PTHR42885">
    <property type="entry name" value="HISTIDINOL-PHOSPHATE AMINOTRANSFERASE-RELATED"/>
    <property type="match status" value="1"/>
</dbReference>
<evidence type="ECO:0000256" key="1">
    <source>
        <dbReference type="ARBA" id="ARBA00001933"/>
    </source>
</evidence>
<keyword evidence="2" id="KW-0663">Pyridoxal phosphate</keyword>
<protein>
    <submittedName>
        <fullName evidence="5">Aminotransferase class I/II</fullName>
    </submittedName>
    <submittedName>
        <fullName evidence="4">L-threonine-O-3-phosphate decarboxylase</fullName>
        <ecNumber evidence="4">4.1.1.81</ecNumber>
    </submittedName>
</protein>
<reference evidence="5 7" key="1">
    <citation type="submission" date="2017-10" db="EMBL/GenBank/DDBJ databases">
        <title>Genomics of the genus Arcobacter.</title>
        <authorList>
            <person name="Perez-Cataluna A."/>
            <person name="Figueras M.J."/>
        </authorList>
    </citation>
    <scope>NUCLEOTIDE SEQUENCE [LARGE SCALE GENOMIC DNA]</scope>
    <source>
        <strain evidence="5 7">CECT 7835</strain>
    </source>
</reference>
<evidence type="ECO:0000313" key="7">
    <source>
        <dbReference type="Proteomes" id="UP000289193"/>
    </source>
</evidence>
<reference evidence="4 6" key="2">
    <citation type="submission" date="2018-07" db="EMBL/GenBank/DDBJ databases">
        <title>Complete genome of the Arcobacter bivalviorum type strain LMG 26154.</title>
        <authorList>
            <person name="Miller W.G."/>
            <person name="Yee E."/>
            <person name="Bono J.L."/>
        </authorList>
    </citation>
    <scope>NUCLEOTIDE SEQUENCE [LARGE SCALE GENOMIC DNA]</scope>
    <source>
        <strain evidence="4 6">LMG 26154</strain>
    </source>
</reference>
<gene>
    <name evidence="4" type="primary">cobD</name>
    <name evidence="4" type="ORF">ABIV_1432</name>
    <name evidence="5" type="ORF">CRV05_05035</name>
</gene>
<organism evidence="5 7">
    <name type="scientific">Halarcobacter bivalviorum</name>
    <dbReference type="NCBI Taxonomy" id="663364"/>
    <lineage>
        <taxon>Bacteria</taxon>
        <taxon>Pseudomonadati</taxon>
        <taxon>Campylobacterota</taxon>
        <taxon>Epsilonproteobacteria</taxon>
        <taxon>Campylobacterales</taxon>
        <taxon>Arcobacteraceae</taxon>
        <taxon>Halarcobacter</taxon>
    </lineage>
</organism>
<name>A0AAX2A8R7_9BACT</name>
<dbReference type="InterPro" id="IPR015422">
    <property type="entry name" value="PyrdxlP-dep_Trfase_small"/>
</dbReference>
<dbReference type="Gene3D" id="3.90.1150.10">
    <property type="entry name" value="Aspartate Aminotransferase, domain 1"/>
    <property type="match status" value="1"/>
</dbReference>
<sequence length="340" mass="39933">MKEFQHGGDVKSFARKAKCQVKEVIDLSSNINFLKPKLDIDFNSLDISSYPNYDKLYKAISKHYNVMKSQIELYNGGSSAIFKLFENLKLKHCTIYSPAYLEYKKAAQNFGYEIELINRFKDMKKEVKKGSFVIFVNPSTPDAKCYNINELLNFWIKKECTILIDESFLEFTDYESTTKYLGKYDKLYILKSMTKFYSSAGIRVGTIISSKENIIKLREKEPMWKISTFDMNYLIEVLKYKKFYKKAKKRNKENLKLLCSTLEKHSFIKMIHQSEANYILVKLKDIKAKELQEKLLPYKIMIRDCSNFDFLGKKHIRIAVKSKKSIELLNKAFEDIAKCI</sequence>
<keyword evidence="7" id="KW-1185">Reference proteome</keyword>
<dbReference type="Gene3D" id="3.40.640.10">
    <property type="entry name" value="Type I PLP-dependent aspartate aminotransferase-like (Major domain)"/>
    <property type="match status" value="1"/>
</dbReference>
<dbReference type="GO" id="GO:0030170">
    <property type="term" value="F:pyridoxal phosphate binding"/>
    <property type="evidence" value="ECO:0007669"/>
    <property type="project" value="InterPro"/>
</dbReference>
<keyword evidence="5" id="KW-0032">Aminotransferase</keyword>
<dbReference type="InterPro" id="IPR004839">
    <property type="entry name" value="Aminotransferase_I/II_large"/>
</dbReference>
<dbReference type="EMBL" id="PDKM01000002">
    <property type="protein sequence ID" value="RXK10647.1"/>
    <property type="molecule type" value="Genomic_DNA"/>
</dbReference>
<dbReference type="Proteomes" id="UP000289193">
    <property type="component" value="Unassembled WGS sequence"/>
</dbReference>
<dbReference type="InterPro" id="IPR015424">
    <property type="entry name" value="PyrdxlP-dep_Trfase"/>
</dbReference>
<keyword evidence="4" id="KW-0456">Lyase</keyword>
<evidence type="ECO:0000259" key="3">
    <source>
        <dbReference type="Pfam" id="PF00155"/>
    </source>
</evidence>
<dbReference type="EC" id="4.1.1.81" evidence="4"/>
<dbReference type="AlphaFoldDB" id="A0AAX2A8R7"/>
<evidence type="ECO:0000313" key="5">
    <source>
        <dbReference type="EMBL" id="RXK10647.1"/>
    </source>
</evidence>
<dbReference type="Proteomes" id="UP000253850">
    <property type="component" value="Chromosome"/>
</dbReference>
<dbReference type="EMBL" id="CP031217">
    <property type="protein sequence ID" value="AXH12427.1"/>
    <property type="molecule type" value="Genomic_DNA"/>
</dbReference>
<dbReference type="PANTHER" id="PTHR42885:SF1">
    <property type="entry name" value="THREONINE-PHOSPHATE DECARBOXYLASE"/>
    <property type="match status" value="1"/>
</dbReference>
<dbReference type="InterPro" id="IPR015421">
    <property type="entry name" value="PyrdxlP-dep_Trfase_major"/>
</dbReference>
<accession>A0AAX2A8R7</accession>